<dbReference type="Pfam" id="PF00809">
    <property type="entry name" value="Pterin_bind"/>
    <property type="match status" value="1"/>
</dbReference>
<dbReference type="HOGENOM" id="CLU_041129_0_0_0"/>
<dbReference type="Gene3D" id="3.20.20.20">
    <property type="entry name" value="Dihydropteroate synthase-like"/>
    <property type="match status" value="1"/>
</dbReference>
<sequence>MMSTPQIHFVTGRLAEPALRAILADLAPRIGFQYTVQTMNITVAALMTADWVAARIDVPIGATLVMVTGYCLGDLAVIAAQTGVPVERGPKDLRLLPAYFGESNRGDDYGGYDIQIVAEINHAASFSLDDLRAEGLRLARDGADLIDVGCDPGATWTGVAEAVKTLRDAGLRVSIDSLNPQEISAAVAAGAELVLSVNSSNVAQAADWGCEVVVIPDDPKTLAGMDATIAQLQTSGVPFRIDPILEPISFGFAESLARYVEVRRRYPDAELFMGIGNLTELTDVDSAGVNTLLLGVCQELGVRGVLTTQVINWARSSVRECDLARRLMHYAVTNQVLPKRIEPQLITLRDDRVVYETADDLALLAATIKDNNYRVFADGEDLHLISRDLHLVASDPFQLFAQLLETAPTNVDASHAFYLGFELCKALTANQLSKQYRQDESLDWGYLTQAEKMHRLTRGKNVAREEQS</sequence>
<accession>A3ZZW1</accession>
<dbReference type="InterPro" id="IPR000489">
    <property type="entry name" value="Pterin-binding_dom"/>
</dbReference>
<dbReference type="SUPFAM" id="SSF51717">
    <property type="entry name" value="Dihydropteroate synthetase-like"/>
    <property type="match status" value="1"/>
</dbReference>
<dbReference type="eggNOG" id="COG0294">
    <property type="taxonomic scope" value="Bacteria"/>
</dbReference>
<dbReference type="PROSITE" id="PS50972">
    <property type="entry name" value="PTERIN_BINDING"/>
    <property type="match status" value="1"/>
</dbReference>
<evidence type="ECO:0000313" key="2">
    <source>
        <dbReference type="EMBL" id="EAQ77902.1"/>
    </source>
</evidence>
<dbReference type="InterPro" id="IPR045406">
    <property type="entry name" value="DUF6513"/>
</dbReference>
<evidence type="ECO:0000313" key="3">
    <source>
        <dbReference type="Proteomes" id="UP000004358"/>
    </source>
</evidence>
<comment type="caution">
    <text evidence="2">The sequence shown here is derived from an EMBL/GenBank/DDBJ whole genome shotgun (WGS) entry which is preliminary data.</text>
</comment>
<name>A3ZZW1_9BACT</name>
<proteinExistence type="predicted"/>
<protein>
    <recommendedName>
        <fullName evidence="1">Pterin-binding domain-containing protein</fullName>
    </recommendedName>
</protein>
<dbReference type="Pfam" id="PF20123">
    <property type="entry name" value="DUF6513"/>
    <property type="match status" value="1"/>
</dbReference>
<dbReference type="GO" id="GO:0042558">
    <property type="term" value="P:pteridine-containing compound metabolic process"/>
    <property type="evidence" value="ECO:0007669"/>
    <property type="project" value="InterPro"/>
</dbReference>
<feature type="domain" description="Pterin-binding" evidence="1">
    <location>
        <begin position="97"/>
        <end position="329"/>
    </location>
</feature>
<dbReference type="RefSeq" id="WP_002653299.1">
    <property type="nucleotide sequence ID" value="NZ_CH672376.1"/>
</dbReference>
<dbReference type="Proteomes" id="UP000004358">
    <property type="component" value="Unassembled WGS sequence"/>
</dbReference>
<reference evidence="2 3" key="1">
    <citation type="submission" date="2006-02" db="EMBL/GenBank/DDBJ databases">
        <authorList>
            <person name="Amann R."/>
            <person name="Ferriera S."/>
            <person name="Johnson J."/>
            <person name="Kravitz S."/>
            <person name="Halpern A."/>
            <person name="Remington K."/>
            <person name="Beeson K."/>
            <person name="Tran B."/>
            <person name="Rogers Y.-H."/>
            <person name="Friedman R."/>
            <person name="Venter J.C."/>
        </authorList>
    </citation>
    <scope>NUCLEOTIDE SEQUENCE [LARGE SCALE GENOMIC DNA]</scope>
    <source>
        <strain evidence="2 3">DSM 3645</strain>
    </source>
</reference>
<dbReference type="STRING" id="314230.DSM3645_27026"/>
<dbReference type="AlphaFoldDB" id="A3ZZW1"/>
<dbReference type="EMBL" id="AANZ01000026">
    <property type="protein sequence ID" value="EAQ77902.1"/>
    <property type="molecule type" value="Genomic_DNA"/>
</dbReference>
<dbReference type="InterPro" id="IPR011005">
    <property type="entry name" value="Dihydropteroate_synth-like_sf"/>
</dbReference>
<evidence type="ECO:0000259" key="1">
    <source>
        <dbReference type="PROSITE" id="PS50972"/>
    </source>
</evidence>
<organism evidence="2 3">
    <name type="scientific">Blastopirellula marina DSM 3645</name>
    <dbReference type="NCBI Taxonomy" id="314230"/>
    <lineage>
        <taxon>Bacteria</taxon>
        <taxon>Pseudomonadati</taxon>
        <taxon>Planctomycetota</taxon>
        <taxon>Planctomycetia</taxon>
        <taxon>Pirellulales</taxon>
        <taxon>Pirellulaceae</taxon>
        <taxon>Blastopirellula</taxon>
    </lineage>
</organism>
<gene>
    <name evidence="2" type="ORF">DSM3645_27026</name>
</gene>